<keyword evidence="1 8" id="KW-0813">Transport</keyword>
<proteinExistence type="inferred from homology"/>
<name>A0A511QDV9_9VIBR</name>
<gene>
    <name evidence="8 10" type="primary">btuD</name>
    <name evidence="10" type="ORF">VSA01S_16050</name>
</gene>
<keyword evidence="3" id="KW-0997">Cell inner membrane</keyword>
<dbReference type="OrthoDB" id="5292475at2"/>
<protein>
    <recommendedName>
        <fullName evidence="8">Vitamin B12 import ATP-binding protein BtuD</fullName>
        <ecNumber evidence="8">7.6.2.8</ecNumber>
    </recommendedName>
    <alternativeName>
        <fullName evidence="8">Vitamin B12-transporting ATPase</fullName>
    </alternativeName>
</protein>
<evidence type="ECO:0000259" key="9">
    <source>
        <dbReference type="PROSITE" id="PS50893"/>
    </source>
</evidence>
<dbReference type="InterPro" id="IPR027417">
    <property type="entry name" value="P-loop_NTPase"/>
</dbReference>
<dbReference type="Pfam" id="PF00005">
    <property type="entry name" value="ABC_tran"/>
    <property type="match status" value="1"/>
</dbReference>
<evidence type="ECO:0000313" key="11">
    <source>
        <dbReference type="Proteomes" id="UP000321922"/>
    </source>
</evidence>
<keyword evidence="11" id="KW-1185">Reference proteome</keyword>
<dbReference type="GO" id="GO:0015420">
    <property type="term" value="F:ABC-type vitamin B12 transporter activity"/>
    <property type="evidence" value="ECO:0007669"/>
    <property type="project" value="UniProtKB-UniRule"/>
</dbReference>
<keyword evidence="6 8" id="KW-1278">Translocase</keyword>
<comment type="similarity">
    <text evidence="8">Belongs to the ABC transporter superfamily. Vitamin B12 importer (TC 3.A.1.13.1) family.</text>
</comment>
<comment type="subunit">
    <text evidence="8">The complex is composed of two ATP-binding proteins (BtuD), two transmembrane proteins (BtuC) and a solute-binding protein (BtuF).</text>
</comment>
<dbReference type="InterPro" id="IPR003439">
    <property type="entry name" value="ABC_transporter-like_ATP-bd"/>
</dbReference>
<keyword evidence="4 8" id="KW-0547">Nucleotide-binding</keyword>
<dbReference type="Proteomes" id="UP000321922">
    <property type="component" value="Unassembled WGS sequence"/>
</dbReference>
<comment type="caution">
    <text evidence="10">The sequence shown here is derived from an EMBL/GenBank/DDBJ whole genome shotgun (WGS) entry which is preliminary data.</text>
</comment>
<keyword evidence="7 8" id="KW-0472">Membrane</keyword>
<evidence type="ECO:0000256" key="6">
    <source>
        <dbReference type="ARBA" id="ARBA00022967"/>
    </source>
</evidence>
<dbReference type="GO" id="GO:0005524">
    <property type="term" value="F:ATP binding"/>
    <property type="evidence" value="ECO:0007669"/>
    <property type="project" value="UniProtKB-KW"/>
</dbReference>
<dbReference type="AlphaFoldDB" id="A0A511QDV9"/>
<dbReference type="SUPFAM" id="SSF52540">
    <property type="entry name" value="P-loop containing nucleoside triphosphate hydrolases"/>
    <property type="match status" value="1"/>
</dbReference>
<dbReference type="GO" id="GO:0005886">
    <property type="term" value="C:plasma membrane"/>
    <property type="evidence" value="ECO:0007669"/>
    <property type="project" value="UniProtKB-SubCell"/>
</dbReference>
<evidence type="ECO:0000256" key="1">
    <source>
        <dbReference type="ARBA" id="ARBA00022448"/>
    </source>
</evidence>
<dbReference type="PROSITE" id="PS50893">
    <property type="entry name" value="ABC_TRANSPORTER_2"/>
    <property type="match status" value="1"/>
</dbReference>
<feature type="binding site" evidence="8">
    <location>
        <begin position="30"/>
        <end position="37"/>
    </location>
    <ligand>
        <name>ATP</name>
        <dbReference type="ChEBI" id="CHEBI:30616"/>
    </ligand>
</feature>
<comment type="subcellular location">
    <subcellularLocation>
        <location evidence="8">Cell membrane</location>
        <topology evidence="8">Peripheral membrane protein</topology>
    </subcellularLocation>
</comment>
<sequence length="255" mass="27833">MININNISVDRRLFPTSFTCKAGELIHVIGPNGSGKSTLLSAIAGVLGQSTKVTGSVLINEVDVLSLALGEQACLRGFLSQQSKPAFNIDVFQYLALSLPNGLDLTDSTIIEAVDTVLNLVQLRDKLHQSIQALSGGEWQRVRLAGVCLQVWRTINPNAKLLLLDEPAASLDIAQDHSLYRLIDAVISQGITVIVANHDLNRTLNHADKVALLSNGILQIYAETEQVMTPKWLGSAFNTEVRKVQLDDRQLLLFD</sequence>
<comment type="function">
    <text evidence="8">Part of the ABC transporter complex BtuCDF involved in vitamin B12 import. Responsible for energy coupling to the transport system.</text>
</comment>
<evidence type="ECO:0000256" key="8">
    <source>
        <dbReference type="HAMAP-Rule" id="MF_01005"/>
    </source>
</evidence>
<organism evidence="10 11">
    <name type="scientific">Vibrio sagamiensis NBRC 104589</name>
    <dbReference type="NCBI Taxonomy" id="1219064"/>
    <lineage>
        <taxon>Bacteria</taxon>
        <taxon>Pseudomonadati</taxon>
        <taxon>Pseudomonadota</taxon>
        <taxon>Gammaproteobacteria</taxon>
        <taxon>Vibrionales</taxon>
        <taxon>Vibrionaceae</taxon>
        <taxon>Vibrio</taxon>
    </lineage>
</organism>
<dbReference type="SMART" id="SM00382">
    <property type="entry name" value="AAA"/>
    <property type="match status" value="1"/>
</dbReference>
<evidence type="ECO:0000256" key="5">
    <source>
        <dbReference type="ARBA" id="ARBA00022840"/>
    </source>
</evidence>
<dbReference type="PANTHER" id="PTHR42734">
    <property type="entry name" value="METAL TRANSPORT SYSTEM ATP-BINDING PROTEIN TM_0124-RELATED"/>
    <property type="match status" value="1"/>
</dbReference>
<keyword evidence="2 8" id="KW-1003">Cell membrane</keyword>
<evidence type="ECO:0000313" key="10">
    <source>
        <dbReference type="EMBL" id="GEM75493.1"/>
    </source>
</evidence>
<dbReference type="FunFam" id="3.40.50.300:FF:000462">
    <property type="entry name" value="Vitamin B12 import ATP-binding protein BtuD"/>
    <property type="match status" value="1"/>
</dbReference>
<evidence type="ECO:0000256" key="4">
    <source>
        <dbReference type="ARBA" id="ARBA00022741"/>
    </source>
</evidence>
<dbReference type="HAMAP" id="MF_01005">
    <property type="entry name" value="BtuD"/>
    <property type="match status" value="1"/>
</dbReference>
<keyword evidence="5 8" id="KW-0067">ATP-binding</keyword>
<evidence type="ECO:0000256" key="7">
    <source>
        <dbReference type="ARBA" id="ARBA00023136"/>
    </source>
</evidence>
<dbReference type="NCBIfam" id="NF002981">
    <property type="entry name" value="PRK03695.1"/>
    <property type="match status" value="1"/>
</dbReference>
<dbReference type="PANTHER" id="PTHR42734:SF18">
    <property type="entry name" value="VITAMIN B12 IMPORT ATP-BINDING PROTEIN BTUD"/>
    <property type="match status" value="1"/>
</dbReference>
<reference evidence="10 11" key="1">
    <citation type="submission" date="2019-07" db="EMBL/GenBank/DDBJ databases">
        <title>Whole genome shotgun sequence of Vibrio sagamiensis NBRC 104589.</title>
        <authorList>
            <person name="Hosoyama A."/>
            <person name="Uohara A."/>
            <person name="Ohji S."/>
            <person name="Ichikawa N."/>
        </authorList>
    </citation>
    <scope>NUCLEOTIDE SEQUENCE [LARGE SCALE GENOMIC DNA]</scope>
    <source>
        <strain evidence="10 11">NBRC 104589</strain>
    </source>
</reference>
<accession>A0A511QDV9</accession>
<dbReference type="InterPro" id="IPR023693">
    <property type="entry name" value="ABC_transptr_BtuD"/>
</dbReference>
<evidence type="ECO:0000256" key="2">
    <source>
        <dbReference type="ARBA" id="ARBA00022475"/>
    </source>
</evidence>
<dbReference type="InterPro" id="IPR050153">
    <property type="entry name" value="Metal_Ion_Import_ABC"/>
</dbReference>
<comment type="catalytic activity">
    <reaction evidence="8">
        <text>an R-cob(III)alamin(out) + ATP + H2O = an R-cob(III)alamin(in) + ADP + phosphate + H(+)</text>
        <dbReference type="Rhea" id="RHEA:17873"/>
        <dbReference type="ChEBI" id="CHEBI:15377"/>
        <dbReference type="ChEBI" id="CHEBI:15378"/>
        <dbReference type="ChEBI" id="CHEBI:30616"/>
        <dbReference type="ChEBI" id="CHEBI:43474"/>
        <dbReference type="ChEBI" id="CHEBI:140785"/>
        <dbReference type="ChEBI" id="CHEBI:456216"/>
        <dbReference type="EC" id="7.6.2.8"/>
    </reaction>
</comment>
<dbReference type="Gene3D" id="3.40.50.300">
    <property type="entry name" value="P-loop containing nucleotide triphosphate hydrolases"/>
    <property type="match status" value="1"/>
</dbReference>
<dbReference type="GO" id="GO:0016887">
    <property type="term" value="F:ATP hydrolysis activity"/>
    <property type="evidence" value="ECO:0007669"/>
    <property type="project" value="InterPro"/>
</dbReference>
<dbReference type="RefSeq" id="WP_039982628.1">
    <property type="nucleotide sequence ID" value="NZ_BAOJ01000123.1"/>
</dbReference>
<feature type="domain" description="ABC transporter" evidence="9">
    <location>
        <begin position="2"/>
        <end position="240"/>
    </location>
</feature>
<dbReference type="EMBL" id="BJXJ01000013">
    <property type="protein sequence ID" value="GEM75493.1"/>
    <property type="molecule type" value="Genomic_DNA"/>
</dbReference>
<evidence type="ECO:0000256" key="3">
    <source>
        <dbReference type="ARBA" id="ARBA00022519"/>
    </source>
</evidence>
<dbReference type="EC" id="7.6.2.8" evidence="8"/>
<dbReference type="InterPro" id="IPR003593">
    <property type="entry name" value="AAA+_ATPase"/>
</dbReference>